<evidence type="ECO:0000313" key="3">
    <source>
        <dbReference type="Proteomes" id="UP001378188"/>
    </source>
</evidence>
<name>A0AAW9RIX8_9HYPH</name>
<evidence type="ECO:0008006" key="4">
    <source>
        <dbReference type="Google" id="ProtNLM"/>
    </source>
</evidence>
<dbReference type="RefSeq" id="WP_340329586.1">
    <property type="nucleotide sequence ID" value="NZ_JAZHOF010000004.1"/>
</dbReference>
<dbReference type="EMBL" id="JAZHOF010000004">
    <property type="protein sequence ID" value="MEJ8571885.1"/>
    <property type="molecule type" value="Genomic_DNA"/>
</dbReference>
<organism evidence="2 3">
    <name type="scientific">Microbaculum marinum</name>
    <dbReference type="NCBI Taxonomy" id="1764581"/>
    <lineage>
        <taxon>Bacteria</taxon>
        <taxon>Pseudomonadati</taxon>
        <taxon>Pseudomonadota</taxon>
        <taxon>Alphaproteobacteria</taxon>
        <taxon>Hyphomicrobiales</taxon>
        <taxon>Tepidamorphaceae</taxon>
        <taxon>Microbaculum</taxon>
    </lineage>
</organism>
<dbReference type="AlphaFoldDB" id="A0AAW9RIX8"/>
<keyword evidence="3" id="KW-1185">Reference proteome</keyword>
<dbReference type="Proteomes" id="UP001378188">
    <property type="component" value="Unassembled WGS sequence"/>
</dbReference>
<protein>
    <recommendedName>
        <fullName evidence="4">Lipoprotein</fullName>
    </recommendedName>
</protein>
<feature type="region of interest" description="Disordered" evidence="1">
    <location>
        <begin position="135"/>
        <end position="159"/>
    </location>
</feature>
<evidence type="ECO:0000313" key="2">
    <source>
        <dbReference type="EMBL" id="MEJ8571885.1"/>
    </source>
</evidence>
<gene>
    <name evidence="2" type="ORF">V3328_10405</name>
</gene>
<comment type="caution">
    <text evidence="2">The sequence shown here is derived from an EMBL/GenBank/DDBJ whole genome shotgun (WGS) entry which is preliminary data.</text>
</comment>
<evidence type="ECO:0000256" key="1">
    <source>
        <dbReference type="SAM" id="MobiDB-lite"/>
    </source>
</evidence>
<accession>A0AAW9RIX8</accession>
<proteinExistence type="predicted"/>
<reference evidence="2 3" key="1">
    <citation type="submission" date="2024-02" db="EMBL/GenBank/DDBJ databases">
        <title>Genome analysis and characterization of Microbaculum marinisediminis sp. nov., isolated from marine sediment.</title>
        <authorList>
            <person name="Du Z.-J."/>
            <person name="Ye Y.-Q."/>
            <person name="Zhang Z.-R."/>
            <person name="Yuan S.-M."/>
            <person name="Zhang X.-Y."/>
        </authorList>
    </citation>
    <scope>NUCLEOTIDE SEQUENCE [LARGE SCALE GENOMIC DNA]</scope>
    <source>
        <strain evidence="2 3">SDUM1044001</strain>
    </source>
</reference>
<sequence length="159" mass="16643">MPAVVAGAVAALRGLVVLCLLVLAAGCEPSDGPYVEVSGGGFQFNYRLSEATYTMVATSRRTIPEGTVFVAEFEDPAGGEPLRVQAVSTAGQKRIAIQSPPVRGVQEDVPYKVVLTLSAPDGSLIETHEKSYTSKIGSDVLPEQPPTIGPGYTKNPAAR</sequence>